<evidence type="ECO:0000313" key="2">
    <source>
        <dbReference type="Proteomes" id="UP001500547"/>
    </source>
</evidence>
<organism evidence="1 2">
    <name type="scientific">Viridibacterium curvum</name>
    <dbReference type="NCBI Taxonomy" id="1101404"/>
    <lineage>
        <taxon>Bacteria</taxon>
        <taxon>Pseudomonadati</taxon>
        <taxon>Pseudomonadota</taxon>
        <taxon>Betaproteobacteria</taxon>
        <taxon>Rhodocyclales</taxon>
        <taxon>Rhodocyclaceae</taxon>
        <taxon>Viridibacterium</taxon>
    </lineage>
</organism>
<comment type="caution">
    <text evidence="1">The sequence shown here is derived from an EMBL/GenBank/DDBJ whole genome shotgun (WGS) entry which is preliminary data.</text>
</comment>
<gene>
    <name evidence="1" type="ORF">GCM10025770_32670</name>
</gene>
<protein>
    <submittedName>
        <fullName evidence="1">Uncharacterized protein</fullName>
    </submittedName>
</protein>
<dbReference type="Proteomes" id="UP001500547">
    <property type="component" value="Unassembled WGS sequence"/>
</dbReference>
<evidence type="ECO:0000313" key="1">
    <source>
        <dbReference type="EMBL" id="GAA5170153.1"/>
    </source>
</evidence>
<accession>A0ABP9R0X2</accession>
<proteinExistence type="predicted"/>
<keyword evidence="2" id="KW-1185">Reference proteome</keyword>
<name>A0ABP9R0X2_9RHOO</name>
<dbReference type="EMBL" id="BAABLD010000016">
    <property type="protein sequence ID" value="GAA5170153.1"/>
    <property type="molecule type" value="Genomic_DNA"/>
</dbReference>
<sequence length="177" mass="19693">MTHSPMIAKAFGLESLTIGRHYIRGEHRERVGAQRVRSICSFQVRPSFHPAFTLWMVVSVGEHFSGVTSPNWIKAAIEVEEAIEVSSIEFNPIKQSLQSLNFDEYDGSISLDGVGYELSFETPAASGVLRFSNPKTASLRNIESVMLKVAQAVLQDCTNSGAREAIRNWRNYVSETV</sequence>
<reference evidence="2" key="1">
    <citation type="journal article" date="2019" name="Int. J. Syst. Evol. Microbiol.">
        <title>The Global Catalogue of Microorganisms (GCM) 10K type strain sequencing project: providing services to taxonomists for standard genome sequencing and annotation.</title>
        <authorList>
            <consortium name="The Broad Institute Genomics Platform"/>
            <consortium name="The Broad Institute Genome Sequencing Center for Infectious Disease"/>
            <person name="Wu L."/>
            <person name="Ma J."/>
        </authorList>
    </citation>
    <scope>NUCLEOTIDE SEQUENCE [LARGE SCALE GENOMIC DNA]</scope>
    <source>
        <strain evidence="2">JCM 18715</strain>
    </source>
</reference>